<evidence type="ECO:0000256" key="8">
    <source>
        <dbReference type="ARBA" id="ARBA00022691"/>
    </source>
</evidence>
<evidence type="ECO:0000256" key="2">
    <source>
        <dbReference type="ARBA" id="ARBA00005369"/>
    </source>
</evidence>
<evidence type="ECO:0000256" key="7">
    <source>
        <dbReference type="ARBA" id="ARBA00022679"/>
    </source>
</evidence>
<dbReference type="GO" id="GO:0032259">
    <property type="term" value="P:methylation"/>
    <property type="evidence" value="ECO:0007669"/>
    <property type="project" value="UniProtKB-KW"/>
</dbReference>
<dbReference type="InterPro" id="IPR027573">
    <property type="entry name" value="Methyltran_FxLD"/>
</dbReference>
<dbReference type="EC" id="2.1.1.77" evidence="3"/>
<dbReference type="Gene3D" id="3.40.50.150">
    <property type="entry name" value="Vaccinia Virus protein VP39"/>
    <property type="match status" value="1"/>
</dbReference>
<comment type="similarity">
    <text evidence="2">Belongs to the methyltransferase superfamily. L-isoaspartyl/D-aspartyl protein methyltransferase family.</text>
</comment>
<dbReference type="NCBIfam" id="TIGR04364">
    <property type="entry name" value="methyltran_FxLD"/>
    <property type="match status" value="1"/>
</dbReference>
<evidence type="ECO:0000256" key="11">
    <source>
        <dbReference type="ARBA" id="ARBA00031350"/>
    </source>
</evidence>
<dbReference type="Pfam" id="PF01135">
    <property type="entry name" value="PCMT"/>
    <property type="match status" value="1"/>
</dbReference>
<name>A0ABV9WJX7_9ACTN</name>
<evidence type="ECO:0000256" key="6">
    <source>
        <dbReference type="ARBA" id="ARBA00022603"/>
    </source>
</evidence>
<dbReference type="PANTHER" id="PTHR11579:SF0">
    <property type="entry name" value="PROTEIN-L-ISOASPARTATE(D-ASPARTATE) O-METHYLTRANSFERASE"/>
    <property type="match status" value="1"/>
</dbReference>
<comment type="subcellular location">
    <subcellularLocation>
        <location evidence="1">Cytoplasm</location>
    </subcellularLocation>
</comment>
<sequence>MADEPTRLRHVLVRTLVDAGWLTEPRVAAALRTVPRHRFVPGVPVLQAYANDVVQTKFDVDGRPISAASQPRIVAAMLQQAGVRAGDRVLEIGLGTGYNAALLAELTGPDGRVTSIDVDADIVDAAAANLAATGYASVQVVCGDGALGHPPAAPFDVVIATVAAWDVPAAWLEQIAEGGRLVVPQRIRGGITRSVVYQRDAAGRWVSADHQMCGFMPLRGGVADDPQRSHDLTGDGRVRLDVYQEQHVDTAALAGVLDQPRTQIRTGVRFDDDESLEWLWLWLACALPGGLGTLHAGRVARNAGLVVAPYGIWLMATTDHGTLAYTTAVDPGAGGDGIEIAVVGHGRQGQALAERLAAEVVRWDRRARSLDVRLTLEPNAAPDTAGDVDQGRFVFTLPSGLLTVRWLDDAT</sequence>
<dbReference type="InterPro" id="IPR000682">
    <property type="entry name" value="PCMT"/>
</dbReference>
<evidence type="ECO:0000256" key="9">
    <source>
        <dbReference type="ARBA" id="ARBA00030757"/>
    </source>
</evidence>
<comment type="caution">
    <text evidence="12">The sequence shown here is derived from an EMBL/GenBank/DDBJ whole genome shotgun (WGS) entry which is preliminary data.</text>
</comment>
<dbReference type="InterPro" id="IPR029063">
    <property type="entry name" value="SAM-dependent_MTases_sf"/>
</dbReference>
<evidence type="ECO:0000256" key="1">
    <source>
        <dbReference type="ARBA" id="ARBA00004496"/>
    </source>
</evidence>
<evidence type="ECO:0000256" key="3">
    <source>
        <dbReference type="ARBA" id="ARBA00011890"/>
    </source>
</evidence>
<proteinExistence type="inferred from homology"/>
<dbReference type="Proteomes" id="UP001595912">
    <property type="component" value="Unassembled WGS sequence"/>
</dbReference>
<evidence type="ECO:0000256" key="5">
    <source>
        <dbReference type="ARBA" id="ARBA00022490"/>
    </source>
</evidence>
<keyword evidence="13" id="KW-1185">Reference proteome</keyword>
<evidence type="ECO:0000313" key="12">
    <source>
        <dbReference type="EMBL" id="MFC5007323.1"/>
    </source>
</evidence>
<accession>A0ABV9WJX7</accession>
<keyword evidence="6 12" id="KW-0489">Methyltransferase</keyword>
<dbReference type="SUPFAM" id="SSF53335">
    <property type="entry name" value="S-adenosyl-L-methionine-dependent methyltransferases"/>
    <property type="match status" value="1"/>
</dbReference>
<dbReference type="GO" id="GO:0008168">
    <property type="term" value="F:methyltransferase activity"/>
    <property type="evidence" value="ECO:0007669"/>
    <property type="project" value="UniProtKB-KW"/>
</dbReference>
<keyword evidence="8" id="KW-0949">S-adenosyl-L-methionine</keyword>
<protein>
    <recommendedName>
        <fullName evidence="4">Protein-L-isoaspartate O-methyltransferase</fullName>
        <ecNumber evidence="3">2.1.1.77</ecNumber>
    </recommendedName>
    <alternativeName>
        <fullName evidence="11">L-isoaspartyl protein carboxyl methyltransferase</fullName>
    </alternativeName>
    <alternativeName>
        <fullName evidence="9">Protein L-isoaspartyl methyltransferase</fullName>
    </alternativeName>
    <alternativeName>
        <fullName evidence="10">Protein-beta-aspartate methyltransferase</fullName>
    </alternativeName>
</protein>
<evidence type="ECO:0000313" key="13">
    <source>
        <dbReference type="Proteomes" id="UP001595912"/>
    </source>
</evidence>
<dbReference type="PANTHER" id="PTHR11579">
    <property type="entry name" value="PROTEIN-L-ISOASPARTATE O-METHYLTRANSFERASE"/>
    <property type="match status" value="1"/>
</dbReference>
<dbReference type="CDD" id="cd02440">
    <property type="entry name" value="AdoMet_MTases"/>
    <property type="match status" value="1"/>
</dbReference>
<evidence type="ECO:0000256" key="10">
    <source>
        <dbReference type="ARBA" id="ARBA00031323"/>
    </source>
</evidence>
<reference evidence="13" key="1">
    <citation type="journal article" date="2019" name="Int. J. Syst. Evol. Microbiol.">
        <title>The Global Catalogue of Microorganisms (GCM) 10K type strain sequencing project: providing services to taxonomists for standard genome sequencing and annotation.</title>
        <authorList>
            <consortium name="The Broad Institute Genomics Platform"/>
            <consortium name="The Broad Institute Genome Sequencing Center for Infectious Disease"/>
            <person name="Wu L."/>
            <person name="Ma J."/>
        </authorList>
    </citation>
    <scope>NUCLEOTIDE SEQUENCE [LARGE SCALE GENOMIC DNA]</scope>
    <source>
        <strain evidence="13">CGMCC 4.7152</strain>
    </source>
</reference>
<keyword evidence="7" id="KW-0808">Transferase</keyword>
<dbReference type="EMBL" id="JBHSIU010000121">
    <property type="protein sequence ID" value="MFC5007323.1"/>
    <property type="molecule type" value="Genomic_DNA"/>
</dbReference>
<evidence type="ECO:0000256" key="4">
    <source>
        <dbReference type="ARBA" id="ARBA00013346"/>
    </source>
</evidence>
<gene>
    <name evidence="12" type="primary">fxlM</name>
    <name evidence="12" type="ORF">ACFPIJ_57130</name>
</gene>
<organism evidence="12 13">
    <name type="scientific">Dactylosporangium cerinum</name>
    <dbReference type="NCBI Taxonomy" id="1434730"/>
    <lineage>
        <taxon>Bacteria</taxon>
        <taxon>Bacillati</taxon>
        <taxon>Actinomycetota</taxon>
        <taxon>Actinomycetes</taxon>
        <taxon>Micromonosporales</taxon>
        <taxon>Micromonosporaceae</taxon>
        <taxon>Dactylosporangium</taxon>
    </lineage>
</organism>
<keyword evidence="5" id="KW-0963">Cytoplasm</keyword>